<dbReference type="Pfam" id="PF00582">
    <property type="entry name" value="Usp"/>
    <property type="match status" value="1"/>
</dbReference>
<dbReference type="SUPFAM" id="SSF52402">
    <property type="entry name" value="Adenine nucleotide alpha hydrolases-like"/>
    <property type="match status" value="1"/>
</dbReference>
<dbReference type="AlphaFoldDB" id="A0A9Q4C2B6"/>
<organism evidence="2 3">
    <name type="scientific">Halorutilus salinus</name>
    <dbReference type="NCBI Taxonomy" id="2487751"/>
    <lineage>
        <taxon>Archaea</taxon>
        <taxon>Methanobacteriati</taxon>
        <taxon>Methanobacteriota</taxon>
        <taxon>Stenosarchaea group</taxon>
        <taxon>Halobacteria</taxon>
        <taxon>Halorutilales</taxon>
        <taxon>Halorutilaceae</taxon>
        <taxon>Halorutilus</taxon>
    </lineage>
</organism>
<sequence>MHVLIPFDVAPVSERAARYAVSSFGALDDIRITAVHLTEGDESVSEETVADTIESLGDEEGIEISAEVIRMEGAESRDKVREAVYRIARETDVDTVVMGYEQKSVFEDVFGESTAERVLENLDIPVVLVP</sequence>
<accession>A0A9Q4C2B6</accession>
<keyword evidence="3" id="KW-1185">Reference proteome</keyword>
<name>A0A9Q4C2B6_9EURY</name>
<protein>
    <submittedName>
        <fullName evidence="2">Universal stress protein</fullName>
    </submittedName>
</protein>
<evidence type="ECO:0000313" key="2">
    <source>
        <dbReference type="EMBL" id="MCX2818592.1"/>
    </source>
</evidence>
<dbReference type="CDD" id="cd00293">
    <property type="entry name" value="USP-like"/>
    <property type="match status" value="1"/>
</dbReference>
<evidence type="ECO:0000259" key="1">
    <source>
        <dbReference type="Pfam" id="PF00582"/>
    </source>
</evidence>
<feature type="domain" description="UspA" evidence="1">
    <location>
        <begin position="2"/>
        <end position="130"/>
    </location>
</feature>
<comment type="caution">
    <text evidence="2">The sequence shown here is derived from an EMBL/GenBank/DDBJ whole genome shotgun (WGS) entry which is preliminary data.</text>
</comment>
<evidence type="ECO:0000313" key="3">
    <source>
        <dbReference type="Proteomes" id="UP001149411"/>
    </source>
</evidence>
<dbReference type="InterPro" id="IPR014729">
    <property type="entry name" value="Rossmann-like_a/b/a_fold"/>
</dbReference>
<dbReference type="RefSeq" id="WP_266086434.1">
    <property type="nucleotide sequence ID" value="NZ_RKLV01000003.1"/>
</dbReference>
<dbReference type="InterPro" id="IPR006016">
    <property type="entry name" value="UspA"/>
</dbReference>
<dbReference type="Gene3D" id="3.40.50.620">
    <property type="entry name" value="HUPs"/>
    <property type="match status" value="1"/>
</dbReference>
<reference evidence="2" key="1">
    <citation type="submission" date="2022-09" db="EMBL/GenBank/DDBJ databases">
        <title>Haloadaptaus new haloarchaeum isolated from saline soil.</title>
        <authorList>
            <person name="Duran-Viseras A."/>
            <person name="Sanchez-Porro C."/>
            <person name="Ventosa A."/>
        </authorList>
    </citation>
    <scope>NUCLEOTIDE SEQUENCE</scope>
    <source>
        <strain evidence="2">F3-133</strain>
    </source>
</reference>
<proteinExistence type="predicted"/>
<dbReference type="Proteomes" id="UP001149411">
    <property type="component" value="Unassembled WGS sequence"/>
</dbReference>
<dbReference type="EMBL" id="RKLV01000003">
    <property type="protein sequence ID" value="MCX2818592.1"/>
    <property type="molecule type" value="Genomic_DNA"/>
</dbReference>
<gene>
    <name evidence="2" type="ORF">EGH25_04395</name>
</gene>